<evidence type="ECO:0000256" key="6">
    <source>
        <dbReference type="RuleBase" id="RU364039"/>
    </source>
</evidence>
<keyword evidence="9" id="KW-1185">Reference proteome</keyword>
<evidence type="ECO:0000256" key="2">
    <source>
        <dbReference type="ARBA" id="ARBA00008889"/>
    </source>
</evidence>
<comment type="subcellular location">
    <subcellularLocation>
        <location evidence="6">Cytoplasm</location>
    </subcellularLocation>
    <subcellularLocation>
        <location evidence="6">Nucleus</location>
        <location evidence="6">Nucleolus</location>
    </subcellularLocation>
</comment>
<dbReference type="InterPro" id="IPR033867">
    <property type="entry name" value="Mrt4"/>
</dbReference>
<evidence type="ECO:0000256" key="4">
    <source>
        <dbReference type="ARBA" id="ARBA00022490"/>
    </source>
</evidence>
<evidence type="ECO:0000256" key="3">
    <source>
        <dbReference type="ARBA" id="ARBA00011117"/>
    </source>
</evidence>
<dbReference type="GO" id="GO:0006364">
    <property type="term" value="P:rRNA processing"/>
    <property type="evidence" value="ECO:0007669"/>
    <property type="project" value="TreeGrafter"/>
</dbReference>
<keyword evidence="4 6" id="KW-0963">Cytoplasm</keyword>
<accession>A0AAD5Q6P4</accession>
<dbReference type="GO" id="GO:0005730">
    <property type="term" value="C:nucleolus"/>
    <property type="evidence" value="ECO:0007669"/>
    <property type="project" value="UniProtKB-SubCell"/>
</dbReference>
<protein>
    <recommendedName>
        <fullName evidence="6">Ribosome assembly factor mrt4</fullName>
    </recommendedName>
</protein>
<evidence type="ECO:0000256" key="5">
    <source>
        <dbReference type="ARBA" id="ARBA00023242"/>
    </source>
</evidence>
<dbReference type="GO" id="GO:0003723">
    <property type="term" value="F:RNA binding"/>
    <property type="evidence" value="ECO:0007669"/>
    <property type="project" value="TreeGrafter"/>
</dbReference>
<dbReference type="EMBL" id="JAKCXM010000501">
    <property type="protein sequence ID" value="KAJ0393360.1"/>
    <property type="molecule type" value="Genomic_DNA"/>
</dbReference>
<comment type="similarity">
    <text evidence="2 6">Belongs to the universal ribosomal protein uL10 family.</text>
</comment>
<dbReference type="Gene3D" id="3.30.70.1730">
    <property type="match status" value="1"/>
</dbReference>
<dbReference type="FunFam" id="3.30.70.1730:FF:000005">
    <property type="entry name" value="Ribosome assembly factor mrt4"/>
    <property type="match status" value="1"/>
</dbReference>
<comment type="caution">
    <text evidence="8">The sequence shown here is derived from an EMBL/GenBank/DDBJ whole genome shotgun (WGS) entry which is preliminary data.</text>
</comment>
<dbReference type="GO" id="GO:0000027">
    <property type="term" value="P:ribosomal large subunit assembly"/>
    <property type="evidence" value="ECO:0007669"/>
    <property type="project" value="InterPro"/>
</dbReference>
<organism evidence="8 9">
    <name type="scientific">Pythium insidiosum</name>
    <name type="common">Pythiosis disease agent</name>
    <dbReference type="NCBI Taxonomy" id="114742"/>
    <lineage>
        <taxon>Eukaryota</taxon>
        <taxon>Sar</taxon>
        <taxon>Stramenopiles</taxon>
        <taxon>Oomycota</taxon>
        <taxon>Peronosporomycetes</taxon>
        <taxon>Pythiales</taxon>
        <taxon>Pythiaceae</taxon>
        <taxon>Pythium</taxon>
    </lineage>
</organism>
<gene>
    <name evidence="8" type="ORF">P43SY_000630</name>
</gene>
<evidence type="ECO:0000256" key="1">
    <source>
        <dbReference type="ARBA" id="ARBA00004046"/>
    </source>
</evidence>
<reference evidence="8" key="1">
    <citation type="submission" date="2021-12" db="EMBL/GenBank/DDBJ databases">
        <title>Prjna785345.</title>
        <authorList>
            <person name="Rujirawat T."/>
            <person name="Krajaejun T."/>
        </authorList>
    </citation>
    <scope>NUCLEOTIDE SEQUENCE</scope>
    <source>
        <strain evidence="8">Pi057C3</strain>
    </source>
</reference>
<evidence type="ECO:0000259" key="7">
    <source>
        <dbReference type="Pfam" id="PF17777"/>
    </source>
</evidence>
<dbReference type="Pfam" id="PF00466">
    <property type="entry name" value="Ribosomal_L10"/>
    <property type="match status" value="1"/>
</dbReference>
<keyword evidence="5 6" id="KW-0539">Nucleus</keyword>
<comment type="subunit">
    <text evidence="3 6">Associates with the pre-60S ribosomal particle.</text>
</comment>
<feature type="domain" description="Large ribosomal subunit protein uL10-like insertion" evidence="7">
    <location>
        <begin position="126"/>
        <end position="194"/>
    </location>
</feature>
<dbReference type="InterPro" id="IPR040637">
    <property type="entry name" value="Ribosomal_uL10-like_insert"/>
</dbReference>
<dbReference type="Proteomes" id="UP001209570">
    <property type="component" value="Unassembled WGS sequence"/>
</dbReference>
<dbReference type="GO" id="GO:0005737">
    <property type="term" value="C:cytoplasm"/>
    <property type="evidence" value="ECO:0007669"/>
    <property type="project" value="UniProtKB-SubCell"/>
</dbReference>
<dbReference type="Pfam" id="PF17777">
    <property type="entry name" value="RL10P_insert"/>
    <property type="match status" value="1"/>
</dbReference>
<dbReference type="InterPro" id="IPR043164">
    <property type="entry name" value="Ribosomal_uL10-like_insert_sf"/>
</dbReference>
<keyword evidence="6" id="KW-0690">Ribosome biogenesis</keyword>
<evidence type="ECO:0000313" key="9">
    <source>
        <dbReference type="Proteomes" id="UP001209570"/>
    </source>
</evidence>
<dbReference type="AlphaFoldDB" id="A0AAD5Q6P4"/>
<evidence type="ECO:0000313" key="8">
    <source>
        <dbReference type="EMBL" id="KAJ0393360.1"/>
    </source>
</evidence>
<dbReference type="FunFam" id="3.90.105.20:FF:000003">
    <property type="entry name" value="Ribosome assembly factor mrt4"/>
    <property type="match status" value="1"/>
</dbReference>
<dbReference type="InterPro" id="IPR001790">
    <property type="entry name" value="Ribosomal_uL10"/>
</dbReference>
<proteinExistence type="inferred from homology"/>
<dbReference type="GO" id="GO:0000956">
    <property type="term" value="P:nuclear-transcribed mRNA catabolic process"/>
    <property type="evidence" value="ECO:0007669"/>
    <property type="project" value="TreeGrafter"/>
</dbReference>
<dbReference type="CDD" id="cd05796">
    <property type="entry name" value="Ribosomal_P0_like"/>
    <property type="match status" value="1"/>
</dbReference>
<dbReference type="GO" id="GO:0030687">
    <property type="term" value="C:preribosome, large subunit precursor"/>
    <property type="evidence" value="ECO:0007669"/>
    <property type="project" value="TreeGrafter"/>
</dbReference>
<dbReference type="InterPro" id="IPR051742">
    <property type="entry name" value="Ribosome_Assembly_uL10"/>
</dbReference>
<dbReference type="PANTHER" id="PTHR45841:SF1">
    <property type="entry name" value="MRNA TURNOVER PROTEIN 4 HOMOLOG"/>
    <property type="match status" value="1"/>
</dbReference>
<dbReference type="Gene3D" id="3.90.105.20">
    <property type="match status" value="1"/>
</dbReference>
<comment type="function">
    <text evidence="1 6">Component of the ribosome assembly machinery. Nuclear paralog of the ribosomal protein P0, it binds pre-60S subunits at an early stage of assembly in the nucleolus, and is replaced by P0 in cytoplasmic pre-60S subunits and mature 80S ribosomes.</text>
</comment>
<name>A0AAD5Q6P4_PYTIN</name>
<dbReference type="PANTHER" id="PTHR45841">
    <property type="entry name" value="MRNA TURNOVER PROTEIN 4 MRTO4"/>
    <property type="match status" value="1"/>
</dbReference>
<sequence>MPRSRRQRVKPLTNTNKKGTELKQKMVEAIRDAIDSYKSAYAFSFQNMRTNHFKDVRLEFRDSRFFLGKNKVMKVALGRSAEEEYAEELSKLAGDVNGNVGLLFTNRPRDEVLAYFEQLSIKDFPRSGFVATEQVDVPAGPLPPQFIGSMVESLRTLGLPVDLKKGVVVLNQKHTICKAGQTLTPEQAKLLTHFERKMAEFKLTILSVWTEGAYERLADESVTGGNGDEDMDDDDEDM</sequence>
<dbReference type="SUPFAM" id="SSF160369">
    <property type="entry name" value="Ribosomal protein L10-like"/>
    <property type="match status" value="1"/>
</dbReference>
<dbReference type="InterPro" id="IPR043141">
    <property type="entry name" value="Ribosomal_uL10-like_sf"/>
</dbReference>